<dbReference type="AlphaFoldDB" id="A0A975GNM2"/>
<dbReference type="Proteomes" id="UP000663722">
    <property type="component" value="Chromosome"/>
</dbReference>
<gene>
    <name evidence="1" type="ORF">dnm_041610</name>
</gene>
<reference evidence="1" key="1">
    <citation type="journal article" date="2021" name="Microb. Physiol.">
        <title>Proteogenomic Insights into the Physiology of Marine, Sulfate-Reducing, Filamentous Desulfonema limicola and Desulfonema magnum.</title>
        <authorList>
            <person name="Schnaars V."/>
            <person name="Wohlbrand L."/>
            <person name="Scheve S."/>
            <person name="Hinrichs C."/>
            <person name="Reinhardt R."/>
            <person name="Rabus R."/>
        </authorList>
    </citation>
    <scope>NUCLEOTIDE SEQUENCE</scope>
    <source>
        <strain evidence="1">4be13</strain>
    </source>
</reference>
<organism evidence="1 2">
    <name type="scientific">Desulfonema magnum</name>
    <dbReference type="NCBI Taxonomy" id="45655"/>
    <lineage>
        <taxon>Bacteria</taxon>
        <taxon>Pseudomonadati</taxon>
        <taxon>Thermodesulfobacteriota</taxon>
        <taxon>Desulfobacteria</taxon>
        <taxon>Desulfobacterales</taxon>
        <taxon>Desulfococcaceae</taxon>
        <taxon>Desulfonema</taxon>
    </lineage>
</organism>
<dbReference type="EMBL" id="CP061800">
    <property type="protein sequence ID" value="QTA88121.1"/>
    <property type="molecule type" value="Genomic_DNA"/>
</dbReference>
<name>A0A975GNM2_9BACT</name>
<keyword evidence="2" id="KW-1185">Reference proteome</keyword>
<proteinExistence type="predicted"/>
<protein>
    <submittedName>
        <fullName evidence="1">Uncharacterized protein</fullName>
    </submittedName>
</protein>
<sequence length="59" mass="6474">MSRSGAKSQLSAFSHTVLLAGEEMTSAEMCIWRAGIKSTRKKDKEGKGHIPFLICFPCT</sequence>
<dbReference type="KEGG" id="dmm:dnm_041610"/>
<accession>A0A975GNM2</accession>
<evidence type="ECO:0000313" key="2">
    <source>
        <dbReference type="Proteomes" id="UP000663722"/>
    </source>
</evidence>
<evidence type="ECO:0000313" key="1">
    <source>
        <dbReference type="EMBL" id="QTA88121.1"/>
    </source>
</evidence>